<sequence length="90" mass="9711">MIMKQGRFAVFPLDRVSSLSEVKAWREGAGRRAERDRTQKVFSIGTKSGRVSAGVHNKGRTSCYALYETTGQETNPGFSSVELAGAALGS</sequence>
<name>A0AAV4IH18_9GAST</name>
<reference evidence="1 2" key="1">
    <citation type="journal article" date="2021" name="Elife">
        <title>Chloroplast acquisition without the gene transfer in kleptoplastic sea slugs, Plakobranchus ocellatus.</title>
        <authorList>
            <person name="Maeda T."/>
            <person name="Takahashi S."/>
            <person name="Yoshida T."/>
            <person name="Shimamura S."/>
            <person name="Takaki Y."/>
            <person name="Nagai Y."/>
            <person name="Toyoda A."/>
            <person name="Suzuki Y."/>
            <person name="Arimoto A."/>
            <person name="Ishii H."/>
            <person name="Satoh N."/>
            <person name="Nishiyama T."/>
            <person name="Hasebe M."/>
            <person name="Maruyama T."/>
            <person name="Minagawa J."/>
            <person name="Obokata J."/>
            <person name="Shigenobu S."/>
        </authorList>
    </citation>
    <scope>NUCLEOTIDE SEQUENCE [LARGE SCALE GENOMIC DNA]</scope>
</reference>
<evidence type="ECO:0000313" key="1">
    <source>
        <dbReference type="EMBL" id="GFS09272.1"/>
    </source>
</evidence>
<evidence type="ECO:0000313" key="2">
    <source>
        <dbReference type="Proteomes" id="UP000762676"/>
    </source>
</evidence>
<gene>
    <name evidence="1" type="ORF">ElyMa_004778300</name>
</gene>
<dbReference type="AlphaFoldDB" id="A0AAV4IH18"/>
<dbReference type="Proteomes" id="UP000762676">
    <property type="component" value="Unassembled WGS sequence"/>
</dbReference>
<proteinExistence type="predicted"/>
<keyword evidence="2" id="KW-1185">Reference proteome</keyword>
<protein>
    <submittedName>
        <fullName evidence="1">Uncharacterized protein</fullName>
    </submittedName>
</protein>
<organism evidence="1 2">
    <name type="scientific">Elysia marginata</name>
    <dbReference type="NCBI Taxonomy" id="1093978"/>
    <lineage>
        <taxon>Eukaryota</taxon>
        <taxon>Metazoa</taxon>
        <taxon>Spiralia</taxon>
        <taxon>Lophotrochozoa</taxon>
        <taxon>Mollusca</taxon>
        <taxon>Gastropoda</taxon>
        <taxon>Heterobranchia</taxon>
        <taxon>Euthyneura</taxon>
        <taxon>Panpulmonata</taxon>
        <taxon>Sacoglossa</taxon>
        <taxon>Placobranchoidea</taxon>
        <taxon>Plakobranchidae</taxon>
        <taxon>Elysia</taxon>
    </lineage>
</organism>
<dbReference type="EMBL" id="BMAT01009583">
    <property type="protein sequence ID" value="GFS09272.1"/>
    <property type="molecule type" value="Genomic_DNA"/>
</dbReference>
<accession>A0AAV4IH18</accession>
<comment type="caution">
    <text evidence="1">The sequence shown here is derived from an EMBL/GenBank/DDBJ whole genome shotgun (WGS) entry which is preliminary data.</text>
</comment>